<protein>
    <submittedName>
        <fullName evidence="1">Uncharacterized protein</fullName>
    </submittedName>
</protein>
<reference evidence="1" key="1">
    <citation type="submission" date="2025-08" db="UniProtKB">
        <authorList>
            <consortium name="Ensembl"/>
        </authorList>
    </citation>
    <scope>IDENTIFICATION</scope>
</reference>
<sequence>MLPLHHALDAEVTLKVPVFRGTSKVHFDIEEKPFVVHFDKQKRAVCLVIAVSRVVNTYGPQSRQKLPIKTEIATRGCGNSAIEERLQNLEVHLQLKPVLTKEETKNPGVFTEYACCSHLPLPNEFEGPAVARPMAQCTLELPRTTLPPACHELGAAAPCITCKGVERYLLYKCTRDYKITNNYRMNAPLKLELKMFFVFFQSKLKLSLNRTLSRIIIINDN</sequence>
<dbReference type="Ensembl" id="ENSEBUT00000017400.1">
    <property type="protein sequence ID" value="ENSEBUP00000016824.1"/>
    <property type="gene ID" value="ENSEBUG00000010552.1"/>
</dbReference>
<evidence type="ECO:0000313" key="1">
    <source>
        <dbReference type="Ensembl" id="ENSEBUP00000016824.1"/>
    </source>
</evidence>
<organism evidence="1 2">
    <name type="scientific">Eptatretus burgeri</name>
    <name type="common">Inshore hagfish</name>
    <dbReference type="NCBI Taxonomy" id="7764"/>
    <lineage>
        <taxon>Eukaryota</taxon>
        <taxon>Metazoa</taxon>
        <taxon>Chordata</taxon>
        <taxon>Craniata</taxon>
        <taxon>Vertebrata</taxon>
        <taxon>Cyclostomata</taxon>
        <taxon>Myxini</taxon>
        <taxon>Myxiniformes</taxon>
        <taxon>Myxinidae</taxon>
        <taxon>Eptatretinae</taxon>
        <taxon>Eptatretus</taxon>
    </lineage>
</organism>
<evidence type="ECO:0000313" key="2">
    <source>
        <dbReference type="Proteomes" id="UP000694388"/>
    </source>
</evidence>
<dbReference type="Proteomes" id="UP000694388">
    <property type="component" value="Unplaced"/>
</dbReference>
<keyword evidence="2" id="KW-1185">Reference proteome</keyword>
<proteinExistence type="predicted"/>
<dbReference type="AlphaFoldDB" id="A0A8C4QLR2"/>
<name>A0A8C4QLR2_EPTBU</name>
<accession>A0A8C4QLR2</accession>
<reference evidence="1" key="2">
    <citation type="submission" date="2025-09" db="UniProtKB">
        <authorList>
            <consortium name="Ensembl"/>
        </authorList>
    </citation>
    <scope>IDENTIFICATION</scope>
</reference>